<gene>
    <name evidence="19" type="ORF">GBAR_LOCUS11387</name>
</gene>
<evidence type="ECO:0000256" key="13">
    <source>
        <dbReference type="ARBA" id="ARBA00023157"/>
    </source>
</evidence>
<dbReference type="GO" id="GO:0005789">
    <property type="term" value="C:endoplasmic reticulum membrane"/>
    <property type="evidence" value="ECO:0007669"/>
    <property type="project" value="UniProtKB-SubCell"/>
</dbReference>
<keyword evidence="13 17" id="KW-1015">Disulfide bond</keyword>
<dbReference type="PANTHER" id="PTHR12613">
    <property type="entry name" value="ERO1-RELATED"/>
    <property type="match status" value="1"/>
</dbReference>
<comment type="subunit">
    <text evidence="4">May function both as a monomer and a homodimer.</text>
</comment>
<sequence>MRFVYNNLLLVWASLGVAYDPFNEAVQRDRSLRRVDQCFCELQGPVDVCCCDVETVDTLNSEKIYPLISSLVEFPFFKFYQVNLNQPCPFWPDDSTCMTKLCDVQECEETEIPVTLKLCDQEQEENLRLSYVNSTVSTQQQEDFMKWEKHDDSEESFCESDVDSADGMIYVDLLLNPERFTGYSGASAHRLWNSIYKENCFRPEIHSSVMLPFESSLVQGMCLEKRAFFRILSGMHSSINIHLSALYRVSGKSTSSPEFGPNLNEFVRRFDTATTNGQGPSWLKNLYFAYLLVLRAITKMEIYWIGHHFYTGNSKDDAIIYDKVIQIVRAAKDCSNSLFDETMLFTGNTSYQLKVF</sequence>
<dbReference type="PANTHER" id="PTHR12613:SF0">
    <property type="entry name" value="ERO1-LIKE PROTEIN"/>
    <property type="match status" value="1"/>
</dbReference>
<evidence type="ECO:0000256" key="10">
    <source>
        <dbReference type="ARBA" id="ARBA00022982"/>
    </source>
</evidence>
<keyword evidence="12" id="KW-0472">Membrane</keyword>
<evidence type="ECO:0000256" key="1">
    <source>
        <dbReference type="ARBA" id="ARBA00001974"/>
    </source>
</evidence>
<dbReference type="GO" id="GO:0071949">
    <property type="term" value="F:FAD binding"/>
    <property type="evidence" value="ECO:0007669"/>
    <property type="project" value="InterPro"/>
</dbReference>
<evidence type="ECO:0000256" key="2">
    <source>
        <dbReference type="ARBA" id="ARBA00004367"/>
    </source>
</evidence>
<feature type="binding site" evidence="16">
    <location>
        <position position="179"/>
    </location>
    <ligand>
        <name>FAD</name>
        <dbReference type="ChEBI" id="CHEBI:57692"/>
    </ligand>
</feature>
<comment type="cofactor">
    <cofactor evidence="1 16">
        <name>FAD</name>
        <dbReference type="ChEBI" id="CHEBI:57692"/>
    </cofactor>
</comment>
<name>A0AA35RW39_GEOBA</name>
<keyword evidence="15" id="KW-0676">Redox-active center</keyword>
<dbReference type="PIRSF" id="PIRSF017205">
    <property type="entry name" value="ERO1"/>
    <property type="match status" value="1"/>
</dbReference>
<evidence type="ECO:0000313" key="19">
    <source>
        <dbReference type="EMBL" id="CAI8018825.1"/>
    </source>
</evidence>
<keyword evidence="20" id="KW-1185">Reference proteome</keyword>
<organism evidence="19 20">
    <name type="scientific">Geodia barretti</name>
    <name type="common">Barrett's horny sponge</name>
    <dbReference type="NCBI Taxonomy" id="519541"/>
    <lineage>
        <taxon>Eukaryota</taxon>
        <taxon>Metazoa</taxon>
        <taxon>Porifera</taxon>
        <taxon>Demospongiae</taxon>
        <taxon>Heteroscleromorpha</taxon>
        <taxon>Tetractinellida</taxon>
        <taxon>Astrophorina</taxon>
        <taxon>Geodiidae</taxon>
        <taxon>Geodia</taxon>
    </lineage>
</organism>
<dbReference type="SUPFAM" id="SSF110019">
    <property type="entry name" value="ERO1-like"/>
    <property type="match status" value="1"/>
</dbReference>
<comment type="subcellular location">
    <subcellularLocation>
        <location evidence="2">Endoplasmic reticulum membrane</location>
        <topology evidence="2">Peripheral membrane protein</topology>
        <orientation evidence="2">Lumenal side</orientation>
    </subcellularLocation>
</comment>
<keyword evidence="9 16" id="KW-0274">FAD</keyword>
<dbReference type="InterPro" id="IPR007266">
    <property type="entry name" value="Ero1"/>
</dbReference>
<evidence type="ECO:0000256" key="15">
    <source>
        <dbReference type="ARBA" id="ARBA00023284"/>
    </source>
</evidence>
<dbReference type="GO" id="GO:0034975">
    <property type="term" value="P:protein folding in endoplasmic reticulum"/>
    <property type="evidence" value="ECO:0007669"/>
    <property type="project" value="InterPro"/>
</dbReference>
<evidence type="ECO:0000256" key="9">
    <source>
        <dbReference type="ARBA" id="ARBA00022827"/>
    </source>
</evidence>
<dbReference type="InterPro" id="IPR037192">
    <property type="entry name" value="ERO1-like_sf"/>
</dbReference>
<evidence type="ECO:0000256" key="14">
    <source>
        <dbReference type="ARBA" id="ARBA00023180"/>
    </source>
</evidence>
<comment type="caution">
    <text evidence="19">The sequence shown here is derived from an EMBL/GenBank/DDBJ whole genome shotgun (WGS) entry which is preliminary data.</text>
</comment>
<comment type="similarity">
    <text evidence="3">Belongs to the EROs family.</text>
</comment>
<keyword evidence="14" id="KW-0325">Glycoprotein</keyword>
<feature type="binding site" evidence="16">
    <location>
        <position position="236"/>
    </location>
    <ligand>
        <name>FAD</name>
        <dbReference type="ChEBI" id="CHEBI:57692"/>
    </ligand>
</feature>
<keyword evidence="8" id="KW-0256">Endoplasmic reticulum</keyword>
<evidence type="ECO:0000256" key="18">
    <source>
        <dbReference type="SAM" id="SignalP"/>
    </source>
</evidence>
<feature type="binding site" evidence="16">
    <location>
        <position position="192"/>
    </location>
    <ligand>
        <name>FAD</name>
        <dbReference type="ChEBI" id="CHEBI:57692"/>
    </ligand>
</feature>
<dbReference type="Proteomes" id="UP001174909">
    <property type="component" value="Unassembled WGS sequence"/>
</dbReference>
<evidence type="ECO:0000256" key="16">
    <source>
        <dbReference type="PIRSR" id="PIRSR017205-2"/>
    </source>
</evidence>
<evidence type="ECO:0000256" key="6">
    <source>
        <dbReference type="ARBA" id="ARBA00022630"/>
    </source>
</evidence>
<evidence type="ECO:0000256" key="8">
    <source>
        <dbReference type="ARBA" id="ARBA00022824"/>
    </source>
</evidence>
<dbReference type="Pfam" id="PF04137">
    <property type="entry name" value="ERO1"/>
    <property type="match status" value="1"/>
</dbReference>
<keyword evidence="11" id="KW-0560">Oxidoreductase</keyword>
<evidence type="ECO:0000256" key="11">
    <source>
        <dbReference type="ARBA" id="ARBA00023002"/>
    </source>
</evidence>
<feature type="binding site" evidence="16">
    <location>
        <position position="269"/>
    </location>
    <ligand>
        <name>FAD</name>
        <dbReference type="ChEBI" id="CHEBI:57692"/>
    </ligand>
</feature>
<accession>A0AA35RW39</accession>
<feature type="binding site" evidence="16">
    <location>
        <position position="233"/>
    </location>
    <ligand>
        <name>FAD</name>
        <dbReference type="ChEBI" id="CHEBI:57692"/>
    </ligand>
</feature>
<evidence type="ECO:0000256" key="7">
    <source>
        <dbReference type="ARBA" id="ARBA00022729"/>
    </source>
</evidence>
<keyword evidence="5" id="KW-0813">Transport</keyword>
<evidence type="ECO:0000256" key="12">
    <source>
        <dbReference type="ARBA" id="ARBA00023136"/>
    </source>
</evidence>
<dbReference type="GO" id="GO:0016972">
    <property type="term" value="F:thiol oxidase activity"/>
    <property type="evidence" value="ECO:0007669"/>
    <property type="project" value="InterPro"/>
</dbReference>
<protein>
    <submittedName>
        <fullName evidence="19">Ero1-like protein</fullName>
    </submittedName>
</protein>
<dbReference type="GO" id="GO:0015035">
    <property type="term" value="F:protein-disulfide reductase activity"/>
    <property type="evidence" value="ECO:0007669"/>
    <property type="project" value="InterPro"/>
</dbReference>
<feature type="chain" id="PRO_5041329945" evidence="18">
    <location>
        <begin position="19"/>
        <end position="356"/>
    </location>
</feature>
<evidence type="ECO:0000256" key="5">
    <source>
        <dbReference type="ARBA" id="ARBA00022448"/>
    </source>
</evidence>
<keyword evidence="10" id="KW-0249">Electron transport</keyword>
<proteinExistence type="inferred from homology"/>
<evidence type="ECO:0000256" key="4">
    <source>
        <dbReference type="ARBA" id="ARBA00011802"/>
    </source>
</evidence>
<feature type="signal peptide" evidence="18">
    <location>
        <begin position="1"/>
        <end position="18"/>
    </location>
</feature>
<feature type="disulfide bond" description="Redox-active" evidence="17">
    <location>
        <begin position="97"/>
        <end position="102"/>
    </location>
</feature>
<keyword evidence="7 18" id="KW-0732">Signal</keyword>
<evidence type="ECO:0000256" key="17">
    <source>
        <dbReference type="PIRSR" id="PIRSR017205-3"/>
    </source>
</evidence>
<evidence type="ECO:0000256" key="3">
    <source>
        <dbReference type="ARBA" id="ARBA00008277"/>
    </source>
</evidence>
<evidence type="ECO:0000313" key="20">
    <source>
        <dbReference type="Proteomes" id="UP001174909"/>
    </source>
</evidence>
<reference evidence="19" key="1">
    <citation type="submission" date="2023-03" db="EMBL/GenBank/DDBJ databases">
        <authorList>
            <person name="Steffen K."/>
            <person name="Cardenas P."/>
        </authorList>
    </citation>
    <scope>NUCLEOTIDE SEQUENCE</scope>
</reference>
<dbReference type="EMBL" id="CASHTH010001711">
    <property type="protein sequence ID" value="CAI8018825.1"/>
    <property type="molecule type" value="Genomic_DNA"/>
</dbReference>
<dbReference type="AlphaFoldDB" id="A0AA35RW39"/>
<keyword evidence="6" id="KW-0285">Flavoprotein</keyword>
<feature type="binding site" evidence="16">
    <location>
        <position position="181"/>
    </location>
    <ligand>
        <name>FAD</name>
        <dbReference type="ChEBI" id="CHEBI:57692"/>
    </ligand>
</feature>